<protein>
    <recommendedName>
        <fullName evidence="1">YqzN/YkzM domain-containing protein</fullName>
    </recommendedName>
</protein>
<dbReference type="InterPro" id="IPR058869">
    <property type="entry name" value="YqzN_YkzM"/>
</dbReference>
<dbReference type="EMBL" id="JBHSTE010000005">
    <property type="protein sequence ID" value="MFC6334295.1"/>
    <property type="molecule type" value="Genomic_DNA"/>
</dbReference>
<proteinExistence type="predicted"/>
<accession>A0ABW1V9X4</accession>
<dbReference type="RefSeq" id="WP_379236648.1">
    <property type="nucleotide sequence ID" value="NZ_JBHSTE010000005.1"/>
</dbReference>
<organism evidence="2 3">
    <name type="scientific">Paenibacillus septentrionalis</name>
    <dbReference type="NCBI Taxonomy" id="429342"/>
    <lineage>
        <taxon>Bacteria</taxon>
        <taxon>Bacillati</taxon>
        <taxon>Bacillota</taxon>
        <taxon>Bacilli</taxon>
        <taxon>Bacillales</taxon>
        <taxon>Paenibacillaceae</taxon>
        <taxon>Paenibacillus</taxon>
    </lineage>
</organism>
<comment type="caution">
    <text evidence="2">The sequence shown here is derived from an EMBL/GenBank/DDBJ whole genome shotgun (WGS) entry which is preliminary data.</text>
</comment>
<evidence type="ECO:0000313" key="3">
    <source>
        <dbReference type="Proteomes" id="UP001596233"/>
    </source>
</evidence>
<feature type="domain" description="YqzN/YkzM" evidence="1">
    <location>
        <begin position="7"/>
        <end position="53"/>
    </location>
</feature>
<gene>
    <name evidence="2" type="ORF">ACFP56_16830</name>
</gene>
<reference evidence="3" key="1">
    <citation type="journal article" date="2019" name="Int. J. Syst. Evol. Microbiol.">
        <title>The Global Catalogue of Microorganisms (GCM) 10K type strain sequencing project: providing services to taxonomists for standard genome sequencing and annotation.</title>
        <authorList>
            <consortium name="The Broad Institute Genomics Platform"/>
            <consortium name="The Broad Institute Genome Sequencing Center for Infectious Disease"/>
            <person name="Wu L."/>
            <person name="Ma J."/>
        </authorList>
    </citation>
    <scope>NUCLEOTIDE SEQUENCE [LARGE SCALE GENOMIC DNA]</scope>
    <source>
        <strain evidence="3">PCU 280</strain>
    </source>
</reference>
<evidence type="ECO:0000259" key="1">
    <source>
        <dbReference type="Pfam" id="PF26160"/>
    </source>
</evidence>
<sequence>MTKPKASTFTKMQFLQSEQRSGWEKDILAAVLDDRNTYTVAEADKAIQNYLKKGVK</sequence>
<name>A0ABW1V9X4_9BACL</name>
<keyword evidence="3" id="KW-1185">Reference proteome</keyword>
<dbReference type="Pfam" id="PF26160">
    <property type="entry name" value="YqzN_YkzM"/>
    <property type="match status" value="1"/>
</dbReference>
<evidence type="ECO:0000313" key="2">
    <source>
        <dbReference type="EMBL" id="MFC6334295.1"/>
    </source>
</evidence>
<dbReference type="Proteomes" id="UP001596233">
    <property type="component" value="Unassembled WGS sequence"/>
</dbReference>